<keyword evidence="1" id="KW-0067">ATP-binding</keyword>
<dbReference type="EMBL" id="JBJURJ010000015">
    <property type="protein sequence ID" value="MFM9330855.1"/>
    <property type="molecule type" value="Genomic_DNA"/>
</dbReference>
<protein>
    <submittedName>
        <fullName evidence="1">ABC transporter ATP-binding protein</fullName>
    </submittedName>
</protein>
<sequence length="315" mass="33951">MTDCDQEGKARSSKAAYTEGPGAAALDVRGLTYRFDPDSLLFENLSFTIQKGEFVSLLAPSGVGKTTLFRLIAGLLEPDAGEIRLSGGEPGLPGAGAGVASQPAPGTGSGLTAPPRGKPKRLGLAGYMPQRDGLMPWRTVLDNAALGLEVGGMPKGEARRRVRELLPSFGLEQSADRLPAELSGGMRQRVSFLRTLLAGQELLLLDEPFSALDAMTRLDMQEWLLQVWEEHRKTILFITHDVDEALFLSDRVLVACTSPIGRLEEFRVPLDRPRKSEAMLDASLLPAKREILRLLRAGKSGGQNPGEPEEGGGRV</sequence>
<dbReference type="Proteomes" id="UP001631969">
    <property type="component" value="Unassembled WGS sequence"/>
</dbReference>
<comment type="caution">
    <text evidence="1">The sequence shown here is derived from an EMBL/GenBank/DDBJ whole genome shotgun (WGS) entry which is preliminary data.</text>
</comment>
<keyword evidence="2" id="KW-1185">Reference proteome</keyword>
<accession>A0ACC7P2A5</accession>
<name>A0ACC7P2A5_9BACL</name>
<keyword evidence="1" id="KW-0547">Nucleotide-binding</keyword>
<evidence type="ECO:0000313" key="2">
    <source>
        <dbReference type="Proteomes" id="UP001631969"/>
    </source>
</evidence>
<organism evidence="1 2">
    <name type="scientific">Paenibacillus mesotrionivorans</name>
    <dbReference type="NCBI Taxonomy" id="3160968"/>
    <lineage>
        <taxon>Bacteria</taxon>
        <taxon>Bacillati</taxon>
        <taxon>Bacillota</taxon>
        <taxon>Bacilli</taxon>
        <taxon>Bacillales</taxon>
        <taxon>Paenibacillaceae</taxon>
        <taxon>Paenibacillus</taxon>
    </lineage>
</organism>
<evidence type="ECO:0000313" key="1">
    <source>
        <dbReference type="EMBL" id="MFM9330855.1"/>
    </source>
</evidence>
<reference evidence="1" key="1">
    <citation type="submission" date="2024-12" db="EMBL/GenBank/DDBJ databases">
        <authorList>
            <person name="Wu N."/>
        </authorList>
    </citation>
    <scope>NUCLEOTIDE SEQUENCE</scope>
    <source>
        <strain evidence="1">P15</strain>
    </source>
</reference>
<proteinExistence type="predicted"/>
<gene>
    <name evidence="1" type="ORF">ACI1P1_21425</name>
</gene>